<dbReference type="InterPro" id="IPR001128">
    <property type="entry name" value="Cyt_P450"/>
</dbReference>
<dbReference type="PANTHER" id="PTHR24305">
    <property type="entry name" value="CYTOCHROME P450"/>
    <property type="match status" value="1"/>
</dbReference>
<keyword evidence="6" id="KW-1133">Transmembrane helix</keyword>
<gene>
    <name evidence="7" type="ORF">SUNI508_04568</name>
</gene>
<evidence type="ECO:0000256" key="2">
    <source>
        <dbReference type="ARBA" id="ARBA00022617"/>
    </source>
</evidence>
<keyword evidence="4 5" id="KW-0408">Iron</keyword>
<keyword evidence="3 5" id="KW-0479">Metal-binding</keyword>
<feature type="transmembrane region" description="Helical" evidence="6">
    <location>
        <begin position="12"/>
        <end position="38"/>
    </location>
</feature>
<evidence type="ECO:0000313" key="8">
    <source>
        <dbReference type="Proteomes" id="UP001408356"/>
    </source>
</evidence>
<evidence type="ECO:0000313" key="7">
    <source>
        <dbReference type="EMBL" id="KAK9422901.1"/>
    </source>
</evidence>
<dbReference type="InterPro" id="IPR050121">
    <property type="entry name" value="Cytochrome_P450_monoxygenase"/>
</dbReference>
<name>A0ABR2V7Z0_9PEZI</name>
<keyword evidence="6" id="KW-0472">Membrane</keyword>
<proteinExistence type="inferred from homology"/>
<evidence type="ECO:0000256" key="1">
    <source>
        <dbReference type="ARBA" id="ARBA00001971"/>
    </source>
</evidence>
<dbReference type="Pfam" id="PF00067">
    <property type="entry name" value="p450"/>
    <property type="match status" value="1"/>
</dbReference>
<dbReference type="InterPro" id="IPR002401">
    <property type="entry name" value="Cyt_P450_E_grp-I"/>
</dbReference>
<dbReference type="PRINTS" id="PR00385">
    <property type="entry name" value="P450"/>
</dbReference>
<dbReference type="SUPFAM" id="SSF48264">
    <property type="entry name" value="Cytochrome P450"/>
    <property type="match status" value="1"/>
</dbReference>
<evidence type="ECO:0000256" key="5">
    <source>
        <dbReference type="RuleBase" id="RU000461"/>
    </source>
</evidence>
<dbReference type="Gene3D" id="1.10.630.10">
    <property type="entry name" value="Cytochrome P450"/>
    <property type="match status" value="1"/>
</dbReference>
<dbReference type="Proteomes" id="UP001408356">
    <property type="component" value="Unassembled WGS sequence"/>
</dbReference>
<evidence type="ECO:0000256" key="3">
    <source>
        <dbReference type="ARBA" id="ARBA00022723"/>
    </source>
</evidence>
<reference evidence="7 8" key="1">
    <citation type="journal article" date="2024" name="J. Plant Pathol.">
        <title>Sequence and assembly of the genome of Seiridium unicorne, isolate CBS 538.82, causal agent of cypress canker disease.</title>
        <authorList>
            <person name="Scali E."/>
            <person name="Rocca G.D."/>
            <person name="Danti R."/>
            <person name="Garbelotto M."/>
            <person name="Barberini S."/>
            <person name="Baroncelli R."/>
            <person name="Emiliani G."/>
        </authorList>
    </citation>
    <scope>NUCLEOTIDE SEQUENCE [LARGE SCALE GENOMIC DNA]</scope>
    <source>
        <strain evidence="7 8">BM-138-508</strain>
    </source>
</reference>
<evidence type="ECO:0000256" key="6">
    <source>
        <dbReference type="SAM" id="Phobius"/>
    </source>
</evidence>
<evidence type="ECO:0000256" key="4">
    <source>
        <dbReference type="ARBA" id="ARBA00023004"/>
    </source>
</evidence>
<protein>
    <recommendedName>
        <fullName evidence="9">Cytochrome P450</fullName>
    </recommendedName>
</protein>
<accession>A0ABR2V7Z0</accession>
<keyword evidence="5" id="KW-0503">Monooxygenase</keyword>
<evidence type="ECO:0008006" key="9">
    <source>
        <dbReference type="Google" id="ProtNLM"/>
    </source>
</evidence>
<comment type="similarity">
    <text evidence="5">Belongs to the cytochrome P450 family.</text>
</comment>
<comment type="caution">
    <text evidence="7">The sequence shown here is derived from an EMBL/GenBank/DDBJ whole genome shotgun (WGS) entry which is preliminary data.</text>
</comment>
<dbReference type="EMBL" id="JARVKF010000101">
    <property type="protein sequence ID" value="KAK9422901.1"/>
    <property type="molecule type" value="Genomic_DNA"/>
</dbReference>
<dbReference type="InterPro" id="IPR036396">
    <property type="entry name" value="Cyt_P450_sf"/>
</dbReference>
<dbReference type="InterPro" id="IPR017972">
    <property type="entry name" value="Cyt_P450_CS"/>
</dbReference>
<keyword evidence="5" id="KW-0560">Oxidoreductase</keyword>
<dbReference type="PROSITE" id="PS00086">
    <property type="entry name" value="CYTOCHROME_P450"/>
    <property type="match status" value="1"/>
</dbReference>
<keyword evidence="6" id="KW-0812">Transmembrane</keyword>
<dbReference type="PRINTS" id="PR00463">
    <property type="entry name" value="EP450I"/>
</dbReference>
<organism evidence="7 8">
    <name type="scientific">Seiridium unicorne</name>
    <dbReference type="NCBI Taxonomy" id="138068"/>
    <lineage>
        <taxon>Eukaryota</taxon>
        <taxon>Fungi</taxon>
        <taxon>Dikarya</taxon>
        <taxon>Ascomycota</taxon>
        <taxon>Pezizomycotina</taxon>
        <taxon>Sordariomycetes</taxon>
        <taxon>Xylariomycetidae</taxon>
        <taxon>Amphisphaeriales</taxon>
        <taxon>Sporocadaceae</taxon>
        <taxon>Seiridium</taxon>
    </lineage>
</organism>
<keyword evidence="2 5" id="KW-0349">Heme</keyword>
<keyword evidence="8" id="KW-1185">Reference proteome</keyword>
<comment type="cofactor">
    <cofactor evidence="1">
        <name>heme</name>
        <dbReference type="ChEBI" id="CHEBI:30413"/>
    </cofactor>
</comment>
<sequence>MERLHDLMDGALLLPAVWWGVLAIVPALIVVLTCLYRLSPVHPLSGIPGPLVGRVTDLALVYHSYVGDEASYVHSLHERYGPCVRLGPNSVDFTNTAALQSIYLHKSGFAKPDYYNNFDVDGHATIFSNTSHAARTARAKLVLPMFSTASIRLNTAPFTDGIRRYVTLFQERKRGGKANALDLARSLSIDQVTEYLFGIRYGALSDSVEAEKAAQSKIKDGSTMSASAIVDNFIATGRLWYLPVGLYNWVDWLDAIVFPNPSLGMSHKIVDDYVNRVVDAAAVEAEQSGRPSALTTYPCRLLLAGFPASEVRAQCKDVIYAATDTTGMNLATLCFLLAKHPDVYEKVHTEVLGATITKHEDIQQLPVLNGVVREALRLSMANPCRIPREVPVGGWHFEGRYYPAGTIVSGSAREIHFSDNVYESPTEFKPERWEKSSDEMNRFMMAFGLGARQCIARTLAMYQLYCAAFELLKSDVLRGARPKSDRIEIKEAFNSKVIGGSIDLIWE</sequence>
<dbReference type="PANTHER" id="PTHR24305:SF156">
    <property type="entry name" value="P450, PUTATIVE (EUROFUNG)-RELATED"/>
    <property type="match status" value="1"/>
</dbReference>